<keyword evidence="5" id="KW-0998">Cell outer membrane</keyword>
<evidence type="ECO:0000313" key="10">
    <source>
        <dbReference type="Proteomes" id="UP000199758"/>
    </source>
</evidence>
<comment type="subcellular location">
    <subcellularLocation>
        <location evidence="1">Cell outer membrane</location>
        <topology evidence="1">Lipid-anchor</topology>
    </subcellularLocation>
</comment>
<dbReference type="Proteomes" id="UP000199758">
    <property type="component" value="Unassembled WGS sequence"/>
</dbReference>
<dbReference type="AlphaFoldDB" id="A0A1M5LH66"/>
<dbReference type="EMBL" id="FQWZ01000002">
    <property type="protein sequence ID" value="SHG64019.1"/>
    <property type="molecule type" value="Genomic_DNA"/>
</dbReference>
<dbReference type="RefSeq" id="WP_084083151.1">
    <property type="nucleotide sequence ID" value="NZ_FQWZ01000002.1"/>
</dbReference>
<evidence type="ECO:0000256" key="7">
    <source>
        <dbReference type="SAM" id="MobiDB-lite"/>
    </source>
</evidence>
<keyword evidence="6" id="KW-0449">Lipoprotein</keyword>
<evidence type="ECO:0000256" key="1">
    <source>
        <dbReference type="ARBA" id="ARBA00004459"/>
    </source>
</evidence>
<evidence type="ECO:0000256" key="8">
    <source>
        <dbReference type="SAM" id="SignalP"/>
    </source>
</evidence>
<keyword evidence="3" id="KW-0472">Membrane</keyword>
<feature type="region of interest" description="Disordered" evidence="7">
    <location>
        <begin position="31"/>
        <end position="80"/>
    </location>
</feature>
<protein>
    <recommendedName>
        <fullName evidence="11">Lipoprotein-attachment site-containing protein</fullName>
    </recommendedName>
</protein>
<sequence>MAAILMSRRAIIAGLSLVATVQITACGQTGDLVLPKRKPPASQVPVAPPPAPMPASTTEPAPTDADDPRQPKPSVPGTDR</sequence>
<evidence type="ECO:0000256" key="6">
    <source>
        <dbReference type="ARBA" id="ARBA00023288"/>
    </source>
</evidence>
<evidence type="ECO:0000256" key="4">
    <source>
        <dbReference type="ARBA" id="ARBA00023139"/>
    </source>
</evidence>
<feature type="signal peptide" evidence="8">
    <location>
        <begin position="1"/>
        <end position="25"/>
    </location>
</feature>
<keyword evidence="4" id="KW-0564">Palmitate</keyword>
<dbReference type="NCBIfam" id="NF047847">
    <property type="entry name" value="SS_mature_LptM"/>
    <property type="match status" value="1"/>
</dbReference>
<evidence type="ECO:0000313" key="9">
    <source>
        <dbReference type="EMBL" id="SHG64019.1"/>
    </source>
</evidence>
<accession>A0A1M5LH66</accession>
<gene>
    <name evidence="9" type="ORF">SAMN04488068_0882</name>
</gene>
<evidence type="ECO:0000256" key="5">
    <source>
        <dbReference type="ARBA" id="ARBA00023237"/>
    </source>
</evidence>
<evidence type="ECO:0000256" key="2">
    <source>
        <dbReference type="ARBA" id="ARBA00022729"/>
    </source>
</evidence>
<evidence type="ECO:0000256" key="3">
    <source>
        <dbReference type="ARBA" id="ARBA00023136"/>
    </source>
</evidence>
<name>A0A1M5LH66_9GAMM</name>
<evidence type="ECO:0008006" key="11">
    <source>
        <dbReference type="Google" id="ProtNLM"/>
    </source>
</evidence>
<dbReference type="InterPro" id="IPR032831">
    <property type="entry name" value="LptM_cons"/>
</dbReference>
<organism evidence="9 10">
    <name type="scientific">Hydrocarboniphaga daqingensis</name>
    <dbReference type="NCBI Taxonomy" id="490188"/>
    <lineage>
        <taxon>Bacteria</taxon>
        <taxon>Pseudomonadati</taxon>
        <taxon>Pseudomonadota</taxon>
        <taxon>Gammaproteobacteria</taxon>
        <taxon>Nevskiales</taxon>
        <taxon>Nevskiaceae</taxon>
        <taxon>Hydrocarboniphaga</taxon>
    </lineage>
</organism>
<dbReference type="STRING" id="490188.SAMN04488068_0882"/>
<keyword evidence="2 8" id="KW-0732">Signal</keyword>
<keyword evidence="10" id="KW-1185">Reference proteome</keyword>
<proteinExistence type="predicted"/>
<reference evidence="9 10" key="1">
    <citation type="submission" date="2016-11" db="EMBL/GenBank/DDBJ databases">
        <authorList>
            <person name="Jaros S."/>
            <person name="Januszkiewicz K."/>
            <person name="Wedrychowicz H."/>
        </authorList>
    </citation>
    <scope>NUCLEOTIDE SEQUENCE [LARGE SCALE GENOMIC DNA]</scope>
    <source>
        <strain evidence="9 10">CGMCC 1.7049</strain>
    </source>
</reference>
<feature type="chain" id="PRO_5013382138" description="Lipoprotein-attachment site-containing protein" evidence="8">
    <location>
        <begin position="26"/>
        <end position="80"/>
    </location>
</feature>